<gene>
    <name evidence="1" type="primary">Fhdc1_0</name>
    <name evidence="1" type="ORF">CALBOR_R14878</name>
</gene>
<accession>A0A7L3Y404</accession>
<sequence length="95" mass="9923">PPQAALLEPKRSLALGVFLKQVKRPVRQIVRDIQEGVGAPYGAEKLLELSRMLPGAAEVRAGGGGGPAALPDAPLCPQVARLRSFPGSPHQLADP</sequence>
<name>A0A7L3Y404_9AVES</name>
<comment type="caution">
    <text evidence="1">The sequence shown here is derived from an EMBL/GenBank/DDBJ whole genome shotgun (WGS) entry which is preliminary data.</text>
</comment>
<dbReference type="Proteomes" id="UP000535403">
    <property type="component" value="Unassembled WGS sequence"/>
</dbReference>
<feature type="non-terminal residue" evidence="1">
    <location>
        <position position="95"/>
    </location>
</feature>
<evidence type="ECO:0000313" key="2">
    <source>
        <dbReference type="Proteomes" id="UP000535403"/>
    </source>
</evidence>
<reference evidence="1 2" key="1">
    <citation type="submission" date="2019-09" db="EMBL/GenBank/DDBJ databases">
        <title>Bird 10,000 Genomes (B10K) Project - Family phase.</title>
        <authorList>
            <person name="Zhang G."/>
        </authorList>
    </citation>
    <scope>NUCLEOTIDE SEQUENCE [LARGE SCALE GENOMIC DNA]</scope>
    <source>
        <strain evidence="1">OUT-0025</strain>
        <tissue evidence="1">Blood</tissue>
    </source>
</reference>
<dbReference type="SUPFAM" id="SSF101447">
    <property type="entry name" value="Formin homology 2 domain (FH2 domain)"/>
    <property type="match status" value="1"/>
</dbReference>
<dbReference type="AlphaFoldDB" id="A0A7L3Y404"/>
<proteinExistence type="predicted"/>
<dbReference type="PANTHER" id="PTHR46345">
    <property type="entry name" value="INVERTED FORMIN-2"/>
    <property type="match status" value="1"/>
</dbReference>
<organism evidence="1 2">
    <name type="scientific">Calonectris borealis</name>
    <name type="common">Cory's shearwater</name>
    <dbReference type="NCBI Taxonomy" id="1323832"/>
    <lineage>
        <taxon>Eukaryota</taxon>
        <taxon>Metazoa</taxon>
        <taxon>Chordata</taxon>
        <taxon>Craniata</taxon>
        <taxon>Vertebrata</taxon>
        <taxon>Euteleostomi</taxon>
        <taxon>Archelosauria</taxon>
        <taxon>Archosauria</taxon>
        <taxon>Dinosauria</taxon>
        <taxon>Saurischia</taxon>
        <taxon>Theropoda</taxon>
        <taxon>Coelurosauria</taxon>
        <taxon>Aves</taxon>
        <taxon>Neognathae</taxon>
        <taxon>Neoaves</taxon>
        <taxon>Aequornithes</taxon>
        <taxon>Procellariiformes</taxon>
        <taxon>Procellariidae</taxon>
        <taxon>Calonectris</taxon>
    </lineage>
</organism>
<protein>
    <submittedName>
        <fullName evidence="1">FHDC1 protein</fullName>
    </submittedName>
</protein>
<evidence type="ECO:0000313" key="1">
    <source>
        <dbReference type="EMBL" id="NXV94851.1"/>
    </source>
</evidence>
<keyword evidence="2" id="KW-1185">Reference proteome</keyword>
<dbReference type="Gene3D" id="1.20.58.630">
    <property type="match status" value="1"/>
</dbReference>
<feature type="non-terminal residue" evidence="1">
    <location>
        <position position="1"/>
    </location>
</feature>
<dbReference type="EMBL" id="VZUG01030695">
    <property type="protein sequence ID" value="NXV94851.1"/>
    <property type="molecule type" value="Genomic_DNA"/>
</dbReference>
<dbReference type="PANTHER" id="PTHR46345:SF8">
    <property type="entry name" value="FORMIN 3, ISOFORM B"/>
    <property type="match status" value="1"/>
</dbReference>